<gene>
    <name evidence="2" type="ORF">PEVE_00042851</name>
</gene>
<evidence type="ECO:0000256" key="1">
    <source>
        <dbReference type="SAM" id="MobiDB-lite"/>
    </source>
</evidence>
<protein>
    <submittedName>
        <fullName evidence="2">Uncharacterized protein</fullName>
    </submittedName>
</protein>
<feature type="compositionally biased region" description="Low complexity" evidence="1">
    <location>
        <begin position="54"/>
        <end position="66"/>
    </location>
</feature>
<sequence>AISESSDSSEQNSSDESDFCDVNLYDSDVAETSEPPEDTGPRPCRYEPRRVQRDYGLQQQQSQQTEVQMSCITEHRGFQSTCLDVWVLETAYYAY</sequence>
<name>A0ABN8PGY0_9CNID</name>
<organism evidence="2 3">
    <name type="scientific">Porites evermanni</name>
    <dbReference type="NCBI Taxonomy" id="104178"/>
    <lineage>
        <taxon>Eukaryota</taxon>
        <taxon>Metazoa</taxon>
        <taxon>Cnidaria</taxon>
        <taxon>Anthozoa</taxon>
        <taxon>Hexacorallia</taxon>
        <taxon>Scleractinia</taxon>
        <taxon>Fungiina</taxon>
        <taxon>Poritidae</taxon>
        <taxon>Porites</taxon>
    </lineage>
</organism>
<accession>A0ABN8PGY0</accession>
<proteinExistence type="predicted"/>
<feature type="region of interest" description="Disordered" evidence="1">
    <location>
        <begin position="1"/>
        <end position="66"/>
    </location>
</feature>
<feature type="compositionally biased region" description="Low complexity" evidence="1">
    <location>
        <begin position="1"/>
        <end position="12"/>
    </location>
</feature>
<feature type="non-terminal residue" evidence="2">
    <location>
        <position position="1"/>
    </location>
</feature>
<evidence type="ECO:0000313" key="3">
    <source>
        <dbReference type="Proteomes" id="UP001159427"/>
    </source>
</evidence>
<keyword evidence="3" id="KW-1185">Reference proteome</keyword>
<feature type="compositionally biased region" description="Basic and acidic residues" evidence="1">
    <location>
        <begin position="44"/>
        <end position="53"/>
    </location>
</feature>
<evidence type="ECO:0000313" key="2">
    <source>
        <dbReference type="EMBL" id="CAH3143383.1"/>
    </source>
</evidence>
<comment type="caution">
    <text evidence="2">The sequence shown here is derived from an EMBL/GenBank/DDBJ whole genome shotgun (WGS) entry which is preliminary data.</text>
</comment>
<dbReference type="Proteomes" id="UP001159427">
    <property type="component" value="Unassembled WGS sequence"/>
</dbReference>
<dbReference type="EMBL" id="CALNXI010000854">
    <property type="protein sequence ID" value="CAH3143383.1"/>
    <property type="molecule type" value="Genomic_DNA"/>
</dbReference>
<feature type="non-terminal residue" evidence="2">
    <location>
        <position position="95"/>
    </location>
</feature>
<reference evidence="2 3" key="1">
    <citation type="submission" date="2022-05" db="EMBL/GenBank/DDBJ databases">
        <authorList>
            <consortium name="Genoscope - CEA"/>
            <person name="William W."/>
        </authorList>
    </citation>
    <scope>NUCLEOTIDE SEQUENCE [LARGE SCALE GENOMIC DNA]</scope>
</reference>
<feature type="compositionally biased region" description="Acidic residues" evidence="1">
    <location>
        <begin position="28"/>
        <end position="37"/>
    </location>
</feature>